<reference evidence="2" key="1">
    <citation type="submission" date="2022-08" db="UniProtKB">
        <authorList>
            <consortium name="EnsemblMetazoa"/>
        </authorList>
    </citation>
    <scope>IDENTIFICATION</scope>
    <source>
        <strain evidence="2">Israel</strain>
    </source>
</reference>
<dbReference type="Gene3D" id="3.50.4.10">
    <property type="entry name" value="Hepatocyte Growth Factor"/>
    <property type="match status" value="1"/>
</dbReference>
<proteinExistence type="predicted"/>
<dbReference type="VEuPathDB" id="VectorBase:PPAPM1_009037"/>
<organism evidence="2 3">
    <name type="scientific">Phlebotomus papatasi</name>
    <name type="common">Sandfly</name>
    <dbReference type="NCBI Taxonomy" id="29031"/>
    <lineage>
        <taxon>Eukaryota</taxon>
        <taxon>Metazoa</taxon>
        <taxon>Ecdysozoa</taxon>
        <taxon>Arthropoda</taxon>
        <taxon>Hexapoda</taxon>
        <taxon>Insecta</taxon>
        <taxon>Pterygota</taxon>
        <taxon>Neoptera</taxon>
        <taxon>Endopterygota</taxon>
        <taxon>Diptera</taxon>
        <taxon>Nematocera</taxon>
        <taxon>Psychodoidea</taxon>
        <taxon>Psychodidae</taxon>
        <taxon>Phlebotomus</taxon>
        <taxon>Phlebotomus</taxon>
    </lineage>
</organism>
<dbReference type="VEuPathDB" id="VectorBase:PPAI007383"/>
<dbReference type="EnsemblMetazoa" id="PPAI007383-RA">
    <property type="protein sequence ID" value="PPAI007383-PA"/>
    <property type="gene ID" value="PPAI007383"/>
</dbReference>
<evidence type="ECO:0000313" key="3">
    <source>
        <dbReference type="Proteomes" id="UP000092462"/>
    </source>
</evidence>
<feature type="compositionally biased region" description="Low complexity" evidence="1">
    <location>
        <begin position="160"/>
        <end position="174"/>
    </location>
</feature>
<dbReference type="Proteomes" id="UP000092462">
    <property type="component" value="Unassembled WGS sequence"/>
</dbReference>
<feature type="compositionally biased region" description="Polar residues" evidence="1">
    <location>
        <begin position="133"/>
        <end position="159"/>
    </location>
</feature>
<dbReference type="AlphaFoldDB" id="A0A1B0DGU9"/>
<name>A0A1B0DGU9_PHLPP</name>
<dbReference type="EMBL" id="AJVK01060382">
    <property type="status" value="NOT_ANNOTATED_CDS"/>
    <property type="molecule type" value="Genomic_DNA"/>
</dbReference>
<accession>A0A1B0DGU9</accession>
<dbReference type="PROSITE" id="PS50948">
    <property type="entry name" value="PAN"/>
    <property type="match status" value="1"/>
</dbReference>
<evidence type="ECO:0000256" key="1">
    <source>
        <dbReference type="SAM" id="MobiDB-lite"/>
    </source>
</evidence>
<sequence length="230" mass="24914">MVHVNCFERIALGAMMPFDSTFRNTDTNLLRTCEELCAREGPKCQTFAFGIHPRGNGTCQLSSQRIDASKSRPVGTIFDPDFDMYARKENCLPTQGTTSQLPFPGGFPGGTDRPAQFPPSSTSDRPAGPPFTSVESTENTRPPSTPNYTPTDTTGNSPATTGSTGETTYGTQTTNRYPETPYPSTEGYPNRPKPPSYPGGPQYPSNGRPYGPEYPSSPGRYPGQRPVAIK</sequence>
<feature type="region of interest" description="Disordered" evidence="1">
    <location>
        <begin position="93"/>
        <end position="230"/>
    </location>
</feature>
<keyword evidence="3" id="KW-1185">Reference proteome</keyword>
<evidence type="ECO:0000313" key="2">
    <source>
        <dbReference type="EnsemblMetazoa" id="PPAI007383-PA"/>
    </source>
</evidence>
<protein>
    <submittedName>
        <fullName evidence="2">Uncharacterized protein</fullName>
    </submittedName>
</protein>
<dbReference type="InterPro" id="IPR003609">
    <property type="entry name" value="Pan_app"/>
</dbReference>